<reference evidence="1 2" key="1">
    <citation type="submission" date="2020-02" db="EMBL/GenBank/DDBJ databases">
        <title>Draft genome sequence of Haematococcus lacustris strain NIES-144.</title>
        <authorList>
            <person name="Morimoto D."/>
            <person name="Nakagawa S."/>
            <person name="Yoshida T."/>
            <person name="Sawayama S."/>
        </authorList>
    </citation>
    <scope>NUCLEOTIDE SEQUENCE [LARGE SCALE GENOMIC DNA]</scope>
    <source>
        <strain evidence="1 2">NIES-144</strain>
    </source>
</reference>
<protein>
    <submittedName>
        <fullName evidence="1">Uncharacterized protein</fullName>
    </submittedName>
</protein>
<feature type="non-terminal residue" evidence="1">
    <location>
        <position position="1"/>
    </location>
</feature>
<organism evidence="1 2">
    <name type="scientific">Haematococcus lacustris</name>
    <name type="common">Green alga</name>
    <name type="synonym">Haematococcus pluvialis</name>
    <dbReference type="NCBI Taxonomy" id="44745"/>
    <lineage>
        <taxon>Eukaryota</taxon>
        <taxon>Viridiplantae</taxon>
        <taxon>Chlorophyta</taxon>
        <taxon>core chlorophytes</taxon>
        <taxon>Chlorophyceae</taxon>
        <taxon>CS clade</taxon>
        <taxon>Chlamydomonadales</taxon>
        <taxon>Haematococcaceae</taxon>
        <taxon>Haematococcus</taxon>
    </lineage>
</organism>
<gene>
    <name evidence="1" type="ORF">HaLaN_04771</name>
</gene>
<proteinExistence type="predicted"/>
<dbReference type="Proteomes" id="UP000485058">
    <property type="component" value="Unassembled WGS sequence"/>
</dbReference>
<evidence type="ECO:0000313" key="2">
    <source>
        <dbReference type="Proteomes" id="UP000485058"/>
    </source>
</evidence>
<name>A0A699YJZ7_HAELA</name>
<dbReference type="EMBL" id="BLLF01000247">
    <property type="protein sequence ID" value="GFH09595.1"/>
    <property type="molecule type" value="Genomic_DNA"/>
</dbReference>
<sequence length="79" mass="8691">YKWELLYRAMFRLLTWAEEAAGAGQEGSGGVLPIVDMSVPLDEVAVGGVDLQLLALTRINALREWAMANRQLWADQTSG</sequence>
<evidence type="ECO:0000313" key="1">
    <source>
        <dbReference type="EMBL" id="GFH09595.1"/>
    </source>
</evidence>
<comment type="caution">
    <text evidence="1">The sequence shown here is derived from an EMBL/GenBank/DDBJ whole genome shotgun (WGS) entry which is preliminary data.</text>
</comment>
<dbReference type="AlphaFoldDB" id="A0A699YJZ7"/>
<accession>A0A699YJZ7</accession>
<keyword evidence="2" id="KW-1185">Reference proteome</keyword>